<organism evidence="3 4">
    <name type="scientific">Aphis craccivora</name>
    <name type="common">Cowpea aphid</name>
    <dbReference type="NCBI Taxonomy" id="307492"/>
    <lineage>
        <taxon>Eukaryota</taxon>
        <taxon>Metazoa</taxon>
        <taxon>Ecdysozoa</taxon>
        <taxon>Arthropoda</taxon>
        <taxon>Hexapoda</taxon>
        <taxon>Insecta</taxon>
        <taxon>Pterygota</taxon>
        <taxon>Neoptera</taxon>
        <taxon>Paraneoptera</taxon>
        <taxon>Hemiptera</taxon>
        <taxon>Sternorrhyncha</taxon>
        <taxon>Aphidomorpha</taxon>
        <taxon>Aphidoidea</taxon>
        <taxon>Aphididae</taxon>
        <taxon>Aphidini</taxon>
        <taxon>Aphis</taxon>
        <taxon>Aphis</taxon>
    </lineage>
</organism>
<reference evidence="3 4" key="1">
    <citation type="submission" date="2019-08" db="EMBL/GenBank/DDBJ databases">
        <title>Whole genome of Aphis craccivora.</title>
        <authorList>
            <person name="Voronova N.V."/>
            <person name="Shulinski R.S."/>
            <person name="Bandarenka Y.V."/>
            <person name="Zhorov D.G."/>
            <person name="Warner D."/>
        </authorList>
    </citation>
    <scope>NUCLEOTIDE SEQUENCE [LARGE SCALE GENOMIC DNA]</scope>
    <source>
        <strain evidence="3">180601</strain>
        <tissue evidence="3">Whole Body</tissue>
    </source>
</reference>
<evidence type="ECO:0000256" key="1">
    <source>
        <dbReference type="SAM" id="MobiDB-lite"/>
    </source>
</evidence>
<evidence type="ECO:0000259" key="2">
    <source>
        <dbReference type="Pfam" id="PF03732"/>
    </source>
</evidence>
<evidence type="ECO:0000313" key="3">
    <source>
        <dbReference type="EMBL" id="KAF0750420.1"/>
    </source>
</evidence>
<keyword evidence="4" id="KW-1185">Reference proteome</keyword>
<evidence type="ECO:0000313" key="4">
    <source>
        <dbReference type="Proteomes" id="UP000478052"/>
    </source>
</evidence>
<name>A0A6G0Y7D5_APHCR</name>
<comment type="caution">
    <text evidence="3">The sequence shown here is derived from an EMBL/GenBank/DDBJ whole genome shotgun (WGS) entry which is preliminary data.</text>
</comment>
<dbReference type="AlphaFoldDB" id="A0A6G0Y7D5"/>
<gene>
    <name evidence="3" type="ORF">FWK35_00022471</name>
</gene>
<dbReference type="Proteomes" id="UP000478052">
    <property type="component" value="Unassembled WGS sequence"/>
</dbReference>
<feature type="region of interest" description="Disordered" evidence="1">
    <location>
        <begin position="139"/>
        <end position="183"/>
    </location>
</feature>
<dbReference type="InterPro" id="IPR005162">
    <property type="entry name" value="Retrotrans_gag_dom"/>
</dbReference>
<sequence length="194" mass="22424">MAEATLYSTQIERTDWTNIIEPQLKGAAGTWWNTVRLLDYTWDEFRSNFLKKFNNMRIQSQLQEEVMTVRQSPTQSLMELITRKHQLTRRINNGQVPVLAEPQLVQTIVGLTRKKHRTHILLQRPATFADLHQIAELIDTPDDLPIPPPPAPVYKTPGRSRTPQPPRQPRLRNRTPAPGRPLLRDPCRYCGGLH</sequence>
<proteinExistence type="predicted"/>
<dbReference type="Pfam" id="PF03732">
    <property type="entry name" value="Retrotrans_gag"/>
    <property type="match status" value="1"/>
</dbReference>
<dbReference type="OrthoDB" id="6623961at2759"/>
<feature type="domain" description="Retrotransposon gag" evidence="2">
    <location>
        <begin position="23"/>
        <end position="95"/>
    </location>
</feature>
<protein>
    <submittedName>
        <fullName evidence="3">Activity-regulated cytoskeleton-associated protein-like</fullName>
    </submittedName>
</protein>
<dbReference type="EMBL" id="VUJU01005727">
    <property type="protein sequence ID" value="KAF0750420.1"/>
    <property type="molecule type" value="Genomic_DNA"/>
</dbReference>
<accession>A0A6G0Y7D5</accession>